<accession>A0A7U0LDU2</accession>
<evidence type="ECO:0000256" key="1">
    <source>
        <dbReference type="SAM" id="Phobius"/>
    </source>
</evidence>
<feature type="transmembrane region" description="Helical" evidence="1">
    <location>
        <begin position="20"/>
        <end position="41"/>
    </location>
</feature>
<reference evidence="2" key="1">
    <citation type="submission" date="2021-01" db="EMBL/GenBank/DDBJ databases">
        <title>GES Beta-lactamases isolated from hospital effluents in Brazil.</title>
        <authorList>
            <person name="Conte D."/>
            <person name="Mesa D."/>
            <person name="Palmeiro J.K."/>
            <person name="Dalla-Costa L.M."/>
        </authorList>
    </citation>
    <scope>NUCLEOTIDE SEQUENCE [LARGE SCALE GENOMIC DNA]</scope>
    <source>
        <strain evidence="2">Aero21</strain>
        <plasmid evidence="2">p1</plasmid>
    </source>
</reference>
<dbReference type="EMBL" id="CP068231">
    <property type="protein sequence ID" value="QQX12715.1"/>
    <property type="molecule type" value="Genomic_DNA"/>
</dbReference>
<keyword evidence="1" id="KW-1133">Transmembrane helix</keyword>
<organism evidence="2">
    <name type="scientific">Aeromonas caviae</name>
    <name type="common">Aeromonas punctata</name>
    <dbReference type="NCBI Taxonomy" id="648"/>
    <lineage>
        <taxon>Bacteria</taxon>
        <taxon>Pseudomonadati</taxon>
        <taxon>Pseudomonadota</taxon>
        <taxon>Gammaproteobacteria</taxon>
        <taxon>Aeromonadales</taxon>
        <taxon>Aeromonadaceae</taxon>
        <taxon>Aeromonas</taxon>
    </lineage>
</organism>
<evidence type="ECO:0000313" key="2">
    <source>
        <dbReference type="EMBL" id="QQX12715.1"/>
    </source>
</evidence>
<proteinExistence type="predicted"/>
<name>A0A7U0LDU2_AERCA</name>
<dbReference type="InterPro" id="IPR014121">
    <property type="entry name" value="TraN_Ftype"/>
</dbReference>
<keyword evidence="2" id="KW-0614">Plasmid</keyword>
<protein>
    <submittedName>
        <fullName evidence="2">Conjugal transfer protein TraN</fullName>
    </submittedName>
</protein>
<dbReference type="AlphaFoldDB" id="A0A7U0LDU2"/>
<sequence>MKVESTSADRGIKHISLSVLFTYFTVFVFHPAFMLLGLASLTPGRALAAESSVIYENLKGKYQLDTPDNDVSRQDEVMNIRQTYGKGSGGAASVIESLSKYQGQSHVADNVNLSAYPKGNFSQNYQDSYNQAASGGNGIGNLTMPGVSGNNASVRYAPNGGVKLERDANGNIISTVTGGEVNNTISSVVGAEASNAETSFAAKNTYSPHDEDGLIDVVKGRINAAQVGGNTSDSVAYRTIMESYQLNKPQNISRDDPVFLGAKGAVNDALTQKGLFEGSCQSLTTTTTKSTHYPDWKESRCSSPKKDNYQSCELKRDLHVPVYIDGGAGEMTICGPDCVKIRIGESGDNYWNGRACGIFTNSLNLRFSAEAKVRQALVTMAEWDDHMEVKLGASVLLYHVDGQMRDPATYPFPVAGKDCETNTSWYLGDGQGSKKVGGYIDVTNLVRNSLVNDADRLINLSHRVAVGDGGEGHFEVTIYFDDVNFRDDHIQIPDGCYDAVLRSDGICQMDRWVPTDQGTKRLPDAILNYGQPLYPGDTGHLTWKANAEGYFCDPLAKQRFVVGDQSYSYEDIKNLPDGCAKQKANPQCIEKSRDCVPGWKDFGTGACYMEEIVYDCDEGQTISEIVANTSNTCGELPCIGTDCAAGAPEKNGDFATTAGLLQAMSFISADGTCDVDDPTKCKVFPGKQQYCGWAVGLVGSMTDTNCCEEPESGINMMSAAMAAFSIMRSQNWQEIATGASDFTGSSSFTAIYDGVASVGNTVAGAAEAAWNSLTTASNTLMSSLGQEVATEAAKAAGGEIAKKGLIDGLMYQVKQKVMGTIYNTLGENLVGDLIQEKAGEYVLTGLADSIASCVSVVMIAYTVYKLTMMLAQMLVSCKQEELETASKIHEKACFKIGGTYCIKEINVGIKKVCVKRAQDYCCYSSMLPRVVMQQAVVQLGLSDCSGITVAQLQQLDWSRIDLTEWIAEATLGGALPDGQDDLTLEALTGNGHVLAGGADRDNTLERLNNRYEGGKLIQASQDTQDNIQLETVDCSYLPRPAICKLQ</sequence>
<keyword evidence="1" id="KW-0812">Transmembrane</keyword>
<keyword evidence="1" id="KW-0472">Membrane</keyword>
<geneLocation type="plasmid" evidence="2">
    <name>p1</name>
</geneLocation>
<gene>
    <name evidence="2" type="primary">traN</name>
    <name evidence="2" type="ORF">JC965_26700</name>
</gene>
<dbReference type="Pfam" id="PF06986">
    <property type="entry name" value="F_T4SS_TraN"/>
    <property type="match status" value="2"/>
</dbReference>